<evidence type="ECO:0000313" key="2">
    <source>
        <dbReference type="EMBL" id="GGF15632.1"/>
    </source>
</evidence>
<dbReference type="Gene3D" id="2.160.20.10">
    <property type="entry name" value="Single-stranded right-handed beta-helix, Pectin lyase-like"/>
    <property type="match status" value="1"/>
</dbReference>
<evidence type="ECO:0000313" key="3">
    <source>
        <dbReference type="Proteomes" id="UP000632273"/>
    </source>
</evidence>
<dbReference type="SMART" id="SM00710">
    <property type="entry name" value="PbH1"/>
    <property type="match status" value="6"/>
</dbReference>
<organism evidence="2 3">
    <name type="scientific">Hymenobacter cavernae</name>
    <dbReference type="NCBI Taxonomy" id="2044852"/>
    <lineage>
        <taxon>Bacteria</taxon>
        <taxon>Pseudomonadati</taxon>
        <taxon>Bacteroidota</taxon>
        <taxon>Cytophagia</taxon>
        <taxon>Cytophagales</taxon>
        <taxon>Hymenobacteraceae</taxon>
        <taxon>Hymenobacter</taxon>
    </lineage>
</organism>
<dbReference type="InterPro" id="IPR026444">
    <property type="entry name" value="Secre_tail"/>
</dbReference>
<sequence>MDANAAGAGPHTIAFNIASGSLSGSFASNRALIVLASNLPAITAANVTIDGATQTTNVGDTNTGTLGTTTSVGVDGLAIVPVARPEVELSLGNTTGLTTLLTLQASGCTVKNLAIHGGSSAGILINSGATGFSIRECIIGSTALSYSYPNDGTQCGTYAISIANGAGGGTIANSLIGFNGSSGLYIINGGTTPITVSGCQFNQNGYNVSGGDAITLGSSTAVTSGPVTISGNLITAPNSSGVQLEIGATGITTIENNTLLSCGLGGGTNISSLEGSAICYLQRNGTRVGSNPDIIRKNVIQNSEASGIVVGYGQKAVRITQNQIFSNGLLSLDLTDNSTAIPGSGATMYGNGDGVTANRNNNTSVTASSPNGGIDYPIFTTAQLDGNTLRVAGYVGTAANQATFAGATVELFEAINDGNNNGAVISGDGQSVPHGELQNYLGSLTVGATGSFSGSLTVSNLAAGNLLAGTAWLSAKGTSEASNLITVAPTNPPVATDLTNTVLQNTAGRTNLSVSLAATTTTLNGTITTFTIVALPAVAAGALYFDNGTNVIPVQVGLRIPYASRSNLSFDPAAGFSGQAILGYTATDNAGKVSDGNATLTIPVNAPPVANQVANTLNMSGGGIPNTNAQTALSPLSGTDSDGVLVSFTVTALPATAAGVLYYNNGTSTVAVVAGSTTITFARAGQLLFDPAAGYNGQASFQYTATDDQSGVSAAATYTIPVGTGVISGTNKAPVADSKTTASVPVNAGSTSISAMSGTDPDGTVAGFTVKTLPSTGTLYFNGALAAAGTQILANQANLLTYRPSTIGATSFTYTATDNQGLESSVATFSVPVVGPLPVTLVRFVVVATGSDAALTWTTATEVNNAYFVVERSVDGTTFYSLGKVAGKGNTTSGYTYQFTDLGVGQQPQRVIYYRLRQVDGDGTTQYTPTRTLEFAPAAAQVQLAPNPTSTVLALQLPIRGAHCTIYSTSGQRLQTTYIAGTTASLNVQTLASGVYLLRVQFDAGYSQVYRFSKQ</sequence>
<dbReference type="InterPro" id="IPR011050">
    <property type="entry name" value="Pectin_lyase_fold/virulence"/>
</dbReference>
<gene>
    <name evidence="2" type="ORF">GCM10011383_28650</name>
</gene>
<dbReference type="InterPro" id="IPR039448">
    <property type="entry name" value="Beta_helix"/>
</dbReference>
<evidence type="ECO:0000259" key="1">
    <source>
        <dbReference type="Pfam" id="PF13229"/>
    </source>
</evidence>
<dbReference type="RefSeq" id="WP_188814712.1">
    <property type="nucleotide sequence ID" value="NZ_BMHT01000005.1"/>
</dbReference>
<dbReference type="InterPro" id="IPR006626">
    <property type="entry name" value="PbH1"/>
</dbReference>
<proteinExistence type="predicted"/>
<dbReference type="EMBL" id="BMHT01000005">
    <property type="protein sequence ID" value="GGF15632.1"/>
    <property type="molecule type" value="Genomic_DNA"/>
</dbReference>
<dbReference type="Gene3D" id="2.60.40.2810">
    <property type="match status" value="1"/>
</dbReference>
<dbReference type="NCBIfam" id="TIGR04183">
    <property type="entry name" value="Por_Secre_tail"/>
    <property type="match status" value="1"/>
</dbReference>
<dbReference type="Proteomes" id="UP000632273">
    <property type="component" value="Unassembled WGS sequence"/>
</dbReference>
<dbReference type="Pfam" id="PF13229">
    <property type="entry name" value="Beta_helix"/>
    <property type="match status" value="1"/>
</dbReference>
<dbReference type="InterPro" id="IPR012334">
    <property type="entry name" value="Pectin_lyas_fold"/>
</dbReference>
<protein>
    <recommendedName>
        <fullName evidence="1">Right handed beta helix domain-containing protein</fullName>
    </recommendedName>
</protein>
<feature type="domain" description="Right handed beta helix" evidence="1">
    <location>
        <begin position="104"/>
        <end position="268"/>
    </location>
</feature>
<dbReference type="Pfam" id="PF17963">
    <property type="entry name" value="Big_9"/>
    <property type="match status" value="1"/>
</dbReference>
<comment type="caution">
    <text evidence="2">The sequence shown here is derived from an EMBL/GenBank/DDBJ whole genome shotgun (WGS) entry which is preliminary data.</text>
</comment>
<accession>A0ABQ1UFX5</accession>
<name>A0ABQ1UFX5_9BACT</name>
<reference evidence="3" key="1">
    <citation type="journal article" date="2019" name="Int. J. Syst. Evol. Microbiol.">
        <title>The Global Catalogue of Microorganisms (GCM) 10K type strain sequencing project: providing services to taxonomists for standard genome sequencing and annotation.</title>
        <authorList>
            <consortium name="The Broad Institute Genomics Platform"/>
            <consortium name="The Broad Institute Genome Sequencing Center for Infectious Disease"/>
            <person name="Wu L."/>
            <person name="Ma J."/>
        </authorList>
    </citation>
    <scope>NUCLEOTIDE SEQUENCE [LARGE SCALE GENOMIC DNA]</scope>
    <source>
        <strain evidence="3">CGMCC 1.15197</strain>
    </source>
</reference>
<keyword evidence="3" id="KW-1185">Reference proteome</keyword>
<dbReference type="SUPFAM" id="SSF51126">
    <property type="entry name" value="Pectin lyase-like"/>
    <property type="match status" value="1"/>
</dbReference>